<dbReference type="InterPro" id="IPR036439">
    <property type="entry name" value="Dockerin_dom_sf"/>
</dbReference>
<dbReference type="InterPro" id="IPR013424">
    <property type="entry name" value="Ice-binding_C"/>
</dbReference>
<dbReference type="AlphaFoldDB" id="A0A5C5YR03"/>
<feature type="chain" id="PRO_5022983298" evidence="2">
    <location>
        <begin position="27"/>
        <end position="499"/>
    </location>
</feature>
<dbReference type="EMBL" id="SJPO01000004">
    <property type="protein sequence ID" value="TWT77289.1"/>
    <property type="molecule type" value="Genomic_DNA"/>
</dbReference>
<proteinExistence type="inferred from homology"/>
<evidence type="ECO:0000256" key="2">
    <source>
        <dbReference type="SAM" id="SignalP"/>
    </source>
</evidence>
<organism evidence="3 4">
    <name type="scientific">Posidoniimonas polymericola</name>
    <dbReference type="NCBI Taxonomy" id="2528002"/>
    <lineage>
        <taxon>Bacteria</taxon>
        <taxon>Pseudomonadati</taxon>
        <taxon>Planctomycetota</taxon>
        <taxon>Planctomycetia</taxon>
        <taxon>Pirellulales</taxon>
        <taxon>Lacipirellulaceae</taxon>
        <taxon>Posidoniimonas</taxon>
    </lineage>
</organism>
<evidence type="ECO:0000256" key="1">
    <source>
        <dbReference type="ARBA" id="ARBA00009820"/>
    </source>
</evidence>
<name>A0A5C5YR03_9BACT</name>
<dbReference type="Gene3D" id="1.10.1330.10">
    <property type="entry name" value="Dockerin domain"/>
    <property type="match status" value="1"/>
</dbReference>
<evidence type="ECO:0000313" key="4">
    <source>
        <dbReference type="Proteomes" id="UP000318478"/>
    </source>
</evidence>
<dbReference type="Pfam" id="PF07676">
    <property type="entry name" value="PD40"/>
    <property type="match status" value="3"/>
</dbReference>
<dbReference type="InterPro" id="IPR011659">
    <property type="entry name" value="WD40"/>
</dbReference>
<comment type="similarity">
    <text evidence="1">Belongs to the TolB family.</text>
</comment>
<keyword evidence="4" id="KW-1185">Reference proteome</keyword>
<comment type="caution">
    <text evidence="3">The sequence shown here is derived from an EMBL/GenBank/DDBJ whole genome shotgun (WGS) entry which is preliminary data.</text>
</comment>
<protein>
    <submittedName>
        <fullName evidence="3">Translocation protein TolB</fullName>
    </submittedName>
</protein>
<dbReference type="Gene3D" id="2.120.10.30">
    <property type="entry name" value="TolB, C-terminal domain"/>
    <property type="match status" value="2"/>
</dbReference>
<accession>A0A5C5YR03</accession>
<evidence type="ECO:0000313" key="3">
    <source>
        <dbReference type="EMBL" id="TWT77289.1"/>
    </source>
</evidence>
<dbReference type="PANTHER" id="PTHR36842">
    <property type="entry name" value="PROTEIN TOLB HOMOLOG"/>
    <property type="match status" value="1"/>
</dbReference>
<reference evidence="3 4" key="1">
    <citation type="submission" date="2019-02" db="EMBL/GenBank/DDBJ databases">
        <title>Deep-cultivation of Planctomycetes and their phenomic and genomic characterization uncovers novel biology.</title>
        <authorList>
            <person name="Wiegand S."/>
            <person name="Jogler M."/>
            <person name="Boedeker C."/>
            <person name="Pinto D."/>
            <person name="Vollmers J."/>
            <person name="Rivas-Marin E."/>
            <person name="Kohn T."/>
            <person name="Peeters S.H."/>
            <person name="Heuer A."/>
            <person name="Rast P."/>
            <person name="Oberbeckmann S."/>
            <person name="Bunk B."/>
            <person name="Jeske O."/>
            <person name="Meyerdierks A."/>
            <person name="Storesund J.E."/>
            <person name="Kallscheuer N."/>
            <person name="Luecker S."/>
            <person name="Lage O.M."/>
            <person name="Pohl T."/>
            <person name="Merkel B.J."/>
            <person name="Hornburger P."/>
            <person name="Mueller R.-W."/>
            <person name="Bruemmer F."/>
            <person name="Labrenz M."/>
            <person name="Spormann A.M."/>
            <person name="Op Den Camp H."/>
            <person name="Overmann J."/>
            <person name="Amann R."/>
            <person name="Jetten M.S.M."/>
            <person name="Mascher T."/>
            <person name="Medema M.H."/>
            <person name="Devos D.P."/>
            <person name="Kaster A.-K."/>
            <person name="Ovreas L."/>
            <person name="Rohde M."/>
            <person name="Galperin M.Y."/>
            <person name="Jogler C."/>
        </authorList>
    </citation>
    <scope>NUCLEOTIDE SEQUENCE [LARGE SCALE GENOMIC DNA]</scope>
    <source>
        <strain evidence="3 4">Pla123a</strain>
    </source>
</reference>
<gene>
    <name evidence="3" type="ORF">Pla123a_19460</name>
</gene>
<dbReference type="OrthoDB" id="269409at2"/>
<feature type="signal peptide" evidence="2">
    <location>
        <begin position="1"/>
        <end position="26"/>
    </location>
</feature>
<dbReference type="Proteomes" id="UP000318478">
    <property type="component" value="Unassembled WGS sequence"/>
</dbReference>
<dbReference type="PANTHER" id="PTHR36842:SF1">
    <property type="entry name" value="PROTEIN TOLB"/>
    <property type="match status" value="1"/>
</dbReference>
<dbReference type="SUPFAM" id="SSF82171">
    <property type="entry name" value="DPP6 N-terminal domain-like"/>
    <property type="match status" value="1"/>
</dbReference>
<sequence length="499" mass="51973" precursor="true">MLRVLRCFSRLAAGLAVALAPAAALAVKIPIPGVSQAEGDIPVNGVDAIAISPDGVTIAFVANLQPGLETDRLYTTTLAGGVINQVATSSEVDDIPAFTPDGQTIVYVDSDGGVDKVHRAPTSGGVGTVVNDLVVSFGFRLGSNGQTVVALTRDGVDDVLRSFPLAGGSVTTLSTVNGQGDADTETFNLSPDGSTVYFATDNALDSANETALFYVPVAGGVPTSIPLTIPADRLSNFDIDTVAFDGTNVVFKADYSVNGENRLLRLPLSGGMPTEIVVDDFPSGSDIDDFVISPDGKTIAFTADLETIGVFEVFVVPIAGGEAIKINNEFTAEAIDLDITGDGVPDISDGVIDSDVLREPLGRSLVWTPDSRQVLYLADGEVNEAYEIYLVDNPLYEAIPGDYNADGLVDAADYTVWRDTLDSTTDLRADGDGNEVVDAGDYTLWSQNYGGPNAAAASASLASAPEPTTLAILLIAAGATATRRSQSGNQVESLHRDRS</sequence>
<dbReference type="GO" id="GO:0000272">
    <property type="term" value="P:polysaccharide catabolic process"/>
    <property type="evidence" value="ECO:0007669"/>
    <property type="project" value="InterPro"/>
</dbReference>
<dbReference type="InterPro" id="IPR011042">
    <property type="entry name" value="6-blade_b-propeller_TolB-like"/>
</dbReference>
<keyword evidence="2" id="KW-0732">Signal</keyword>
<dbReference type="NCBIfam" id="TIGR02595">
    <property type="entry name" value="PEP_CTERM"/>
    <property type="match status" value="1"/>
</dbReference>